<dbReference type="HOGENOM" id="CLU_3395091_0_0_9"/>
<evidence type="ECO:0000313" key="1">
    <source>
        <dbReference type="EMBL" id="AGX05750.1"/>
    </source>
</evidence>
<dbReference type="STRING" id="1367477.N288_19365"/>
<organism evidence="1 2">
    <name type="scientific">Bacillus infantis NRRL B-14911</name>
    <dbReference type="NCBI Taxonomy" id="1367477"/>
    <lineage>
        <taxon>Bacteria</taxon>
        <taxon>Bacillati</taxon>
        <taxon>Bacillota</taxon>
        <taxon>Bacilli</taxon>
        <taxon>Bacillales</taxon>
        <taxon>Bacillaceae</taxon>
        <taxon>Bacillus</taxon>
    </lineage>
</organism>
<proteinExistence type="predicted"/>
<keyword evidence="2" id="KW-1185">Reference proteome</keyword>
<dbReference type="Proteomes" id="UP000017805">
    <property type="component" value="Chromosome"/>
</dbReference>
<reference evidence="1 2" key="1">
    <citation type="submission" date="2013-07" db="EMBL/GenBank/DDBJ databases">
        <title>Complete genome sequence of Bacillus infantis NRRL B-14911 that has potential to induce cardiac disease by antigenic mimicry.</title>
        <authorList>
            <person name="Massilamany C."/>
            <person name="Smith T.P.L."/>
            <person name="Loy J.D."/>
            <person name="Barletta R."/>
            <person name="Reddy J."/>
        </authorList>
    </citation>
    <scope>NUCLEOTIDE SEQUENCE [LARGE SCALE GENOMIC DNA]</scope>
    <source>
        <strain evidence="1 2">NRRL B-14911</strain>
    </source>
</reference>
<gene>
    <name evidence="1" type="ORF">N288_19365</name>
</gene>
<dbReference type="EMBL" id="CP006643">
    <property type="protein sequence ID" value="AGX05750.1"/>
    <property type="molecule type" value="Genomic_DNA"/>
</dbReference>
<accession>U5LE86</accession>
<evidence type="ECO:0000313" key="2">
    <source>
        <dbReference type="Proteomes" id="UP000017805"/>
    </source>
</evidence>
<protein>
    <submittedName>
        <fullName evidence="1">Uncharacterized protein</fullName>
    </submittedName>
</protein>
<dbReference type="PATRIC" id="fig|1367477.3.peg.3869"/>
<dbReference type="KEGG" id="bif:N288_19365"/>
<name>U5LE86_9BACI</name>
<dbReference type="AlphaFoldDB" id="U5LE86"/>
<sequence length="31" mass="3621">MKGLFYENIISGKQVLSIIEKMLIIHFLTIK</sequence>